<accession>A0ABV0YJ16</accession>
<evidence type="ECO:0000313" key="2">
    <source>
        <dbReference type="Proteomes" id="UP001469553"/>
    </source>
</evidence>
<reference evidence="1 2" key="1">
    <citation type="submission" date="2021-06" db="EMBL/GenBank/DDBJ databases">
        <authorList>
            <person name="Palmer J.M."/>
        </authorList>
    </citation>
    <scope>NUCLEOTIDE SEQUENCE [LARGE SCALE GENOMIC DNA]</scope>
    <source>
        <strain evidence="1 2">AS_MEX2019</strain>
        <tissue evidence="1">Muscle</tissue>
    </source>
</reference>
<gene>
    <name evidence="1" type="ORF">AMECASPLE_034150</name>
</gene>
<dbReference type="Proteomes" id="UP001469553">
    <property type="component" value="Unassembled WGS sequence"/>
</dbReference>
<keyword evidence="2" id="KW-1185">Reference proteome</keyword>
<protein>
    <submittedName>
        <fullName evidence="1">Uncharacterized protein</fullName>
    </submittedName>
</protein>
<dbReference type="EMBL" id="JAHRIP010032991">
    <property type="protein sequence ID" value="MEQ2293506.1"/>
    <property type="molecule type" value="Genomic_DNA"/>
</dbReference>
<evidence type="ECO:0000313" key="1">
    <source>
        <dbReference type="EMBL" id="MEQ2293506.1"/>
    </source>
</evidence>
<organism evidence="1 2">
    <name type="scientific">Ameca splendens</name>
    <dbReference type="NCBI Taxonomy" id="208324"/>
    <lineage>
        <taxon>Eukaryota</taxon>
        <taxon>Metazoa</taxon>
        <taxon>Chordata</taxon>
        <taxon>Craniata</taxon>
        <taxon>Vertebrata</taxon>
        <taxon>Euteleostomi</taxon>
        <taxon>Actinopterygii</taxon>
        <taxon>Neopterygii</taxon>
        <taxon>Teleostei</taxon>
        <taxon>Neoteleostei</taxon>
        <taxon>Acanthomorphata</taxon>
        <taxon>Ovalentaria</taxon>
        <taxon>Atherinomorphae</taxon>
        <taxon>Cyprinodontiformes</taxon>
        <taxon>Goodeidae</taxon>
        <taxon>Ameca</taxon>
    </lineage>
</organism>
<name>A0ABV0YJ16_9TELE</name>
<sequence>MKSIFQSSINLWTFSTGTTISRPGIKLLALVRVELSYHSQNKLDLSTCIILTPYLSAWLMEKRLKQQLESVVSSGTGQWTTLSGSSSNPWITLIKYYEYNKGAIPLFN</sequence>
<comment type="caution">
    <text evidence="1">The sequence shown here is derived from an EMBL/GenBank/DDBJ whole genome shotgun (WGS) entry which is preliminary data.</text>
</comment>
<proteinExistence type="predicted"/>